<evidence type="ECO:0000256" key="1">
    <source>
        <dbReference type="SAM" id="MobiDB-lite"/>
    </source>
</evidence>
<comment type="caution">
    <text evidence="2">The sequence shown here is derived from an EMBL/GenBank/DDBJ whole genome shotgun (WGS) entry which is preliminary data.</text>
</comment>
<organism evidence="2 3">
    <name type="scientific">Miscanthus lutarioriparius</name>
    <dbReference type="NCBI Taxonomy" id="422564"/>
    <lineage>
        <taxon>Eukaryota</taxon>
        <taxon>Viridiplantae</taxon>
        <taxon>Streptophyta</taxon>
        <taxon>Embryophyta</taxon>
        <taxon>Tracheophyta</taxon>
        <taxon>Spermatophyta</taxon>
        <taxon>Magnoliopsida</taxon>
        <taxon>Liliopsida</taxon>
        <taxon>Poales</taxon>
        <taxon>Poaceae</taxon>
        <taxon>PACMAD clade</taxon>
        <taxon>Panicoideae</taxon>
        <taxon>Andropogonodae</taxon>
        <taxon>Andropogoneae</taxon>
        <taxon>Saccharinae</taxon>
        <taxon>Miscanthus</taxon>
    </lineage>
</organism>
<dbReference type="AlphaFoldDB" id="A0A811NC17"/>
<accession>A0A811NC17</accession>
<gene>
    <name evidence="2" type="ORF">NCGR_LOCUS16885</name>
</gene>
<dbReference type="Proteomes" id="UP000604825">
    <property type="component" value="Unassembled WGS sequence"/>
</dbReference>
<feature type="region of interest" description="Disordered" evidence="1">
    <location>
        <begin position="37"/>
        <end position="66"/>
    </location>
</feature>
<proteinExistence type="predicted"/>
<dbReference type="EMBL" id="CAJGYO010000004">
    <property type="protein sequence ID" value="CAD6224621.1"/>
    <property type="molecule type" value="Genomic_DNA"/>
</dbReference>
<evidence type="ECO:0000313" key="2">
    <source>
        <dbReference type="EMBL" id="CAD6224621.1"/>
    </source>
</evidence>
<name>A0A811NC17_9POAL</name>
<sequence>MACSAGVLSGGGIASLLADRPGRSRVRSTSTSSLVAGIDRVRRSSENTASGDAGSARTISESSSHVVGGPGRLILGHEPLLVVGGFEHVAARQKFYKCLILSNFGFSSVLRIDPPNRHEVIAVTVYGGPERPPVKLMDLD</sequence>
<reference evidence="2" key="1">
    <citation type="submission" date="2020-10" db="EMBL/GenBank/DDBJ databases">
        <authorList>
            <person name="Han B."/>
            <person name="Lu T."/>
            <person name="Zhao Q."/>
            <person name="Huang X."/>
            <person name="Zhao Y."/>
        </authorList>
    </citation>
    <scope>NUCLEOTIDE SEQUENCE</scope>
</reference>
<evidence type="ECO:0000313" key="3">
    <source>
        <dbReference type="Proteomes" id="UP000604825"/>
    </source>
</evidence>
<keyword evidence="3" id="KW-1185">Reference proteome</keyword>
<protein>
    <submittedName>
        <fullName evidence="2">Uncharacterized protein</fullName>
    </submittedName>
</protein>